<dbReference type="EMBL" id="VJMH01005388">
    <property type="protein sequence ID" value="KAF0696544.1"/>
    <property type="molecule type" value="Genomic_DNA"/>
</dbReference>
<accession>A0A485KWQ9</accession>
<dbReference type="SMART" id="SM00236">
    <property type="entry name" value="fCBD"/>
    <property type="match status" value="1"/>
</dbReference>
<feature type="signal peptide" evidence="3">
    <location>
        <begin position="1"/>
        <end position="17"/>
    </location>
</feature>
<feature type="domain" description="CBM1" evidence="4">
    <location>
        <begin position="597"/>
        <end position="634"/>
    </location>
</feature>
<gene>
    <name evidence="6" type="primary">Aste57867_12737</name>
    <name evidence="5" type="ORF">As57867_012689</name>
    <name evidence="6" type="ORF">ASTE57867_12737</name>
</gene>
<evidence type="ECO:0000256" key="3">
    <source>
        <dbReference type="SAM" id="SignalP"/>
    </source>
</evidence>
<protein>
    <submittedName>
        <fullName evidence="6">Aste57867_12737 protein</fullName>
    </submittedName>
</protein>
<dbReference type="GO" id="GO:0005975">
    <property type="term" value="P:carbohydrate metabolic process"/>
    <property type="evidence" value="ECO:0007669"/>
    <property type="project" value="InterPro"/>
</dbReference>
<dbReference type="PROSITE" id="PS51164">
    <property type="entry name" value="CBM1_2"/>
    <property type="match status" value="1"/>
</dbReference>
<dbReference type="GO" id="GO:0005576">
    <property type="term" value="C:extracellular region"/>
    <property type="evidence" value="ECO:0007669"/>
    <property type="project" value="InterPro"/>
</dbReference>
<feature type="chain" id="PRO_5033437205" evidence="3">
    <location>
        <begin position="18"/>
        <end position="640"/>
    </location>
</feature>
<evidence type="ECO:0000259" key="4">
    <source>
        <dbReference type="PROSITE" id="PS51164"/>
    </source>
</evidence>
<evidence type="ECO:0000313" key="7">
    <source>
        <dbReference type="Proteomes" id="UP000332933"/>
    </source>
</evidence>
<keyword evidence="7" id="KW-1185">Reference proteome</keyword>
<feature type="region of interest" description="Disordered" evidence="2">
    <location>
        <begin position="540"/>
        <end position="579"/>
    </location>
</feature>
<reference evidence="5" key="2">
    <citation type="submission" date="2019-06" db="EMBL/GenBank/DDBJ databases">
        <title>Genomics analysis of Aphanomyces spp. identifies a new class of oomycete effector associated with host adaptation.</title>
        <authorList>
            <person name="Gaulin E."/>
        </authorList>
    </citation>
    <scope>NUCLEOTIDE SEQUENCE</scope>
    <source>
        <strain evidence="5">CBS 578.67</strain>
    </source>
</reference>
<evidence type="ECO:0000313" key="5">
    <source>
        <dbReference type="EMBL" id="KAF0696544.1"/>
    </source>
</evidence>
<evidence type="ECO:0000313" key="6">
    <source>
        <dbReference type="EMBL" id="VFT89587.1"/>
    </source>
</evidence>
<dbReference type="InterPro" id="IPR000254">
    <property type="entry name" value="CBD"/>
</dbReference>
<sequence length="640" mass="65430">MLRHLFLASFVAAVVLGTPNDASCIQVSVVGDATYCVPGPICGDEGDTCPKKGDVAAANCVSNIKSFEGNGRCVAPADATCQEIPSGARGCVFSAASPDTPPKPPTTTIALTTTTLPPPVSSVAPTTTMAAVPKKDCTDVSVEGDATYCVSGSICGDEGDSCPKKGDVAVADCISTLKSFVSNGQCIAPADATCQKIKTGARGCVFASKAEVTTTTAAPVAKTTFGPAITTTRIPTTTTTNAPKAKDCTDVSVEGDATYCVSGSICGDEGDSCPKKGDVAVADCISTLKSFVSNGQCIAPADATCQKIKTGARGCVFASKTEVQTTTTTPLVKTTFGPAITTTRAPTTTKVPKAKDCTDVSVEGDATYCVSGRICGDEGDSCPKKGDVAVADCISTLKSFVSHGQCTAPADATCQKIKTGARGCVFASKAEVTTTTAAPVAKTTFGPAITTTRTPTTTTTNAPKAKDCTDVSVEGDATYCVSGRICGDEGDSCPKKGDVAVADCISTLKSFVSHGQCTAPADATCQKIKTGARGCVFSKVVGKPTTRPPSTTPKPSQTGQPTNRPNGTGTNATNTTQVDDIIRLPPTTTVASVASIRCAENWSQCNGQNWPFGVCCRSDGWSCVYHNEYYSQCLPVTPRS</sequence>
<dbReference type="OrthoDB" id="78840at2759"/>
<evidence type="ECO:0000256" key="2">
    <source>
        <dbReference type="SAM" id="MobiDB-lite"/>
    </source>
</evidence>
<dbReference type="GO" id="GO:0030248">
    <property type="term" value="F:cellulose binding"/>
    <property type="evidence" value="ECO:0007669"/>
    <property type="project" value="InterPro"/>
</dbReference>
<organism evidence="6 7">
    <name type="scientific">Aphanomyces stellatus</name>
    <dbReference type="NCBI Taxonomy" id="120398"/>
    <lineage>
        <taxon>Eukaryota</taxon>
        <taxon>Sar</taxon>
        <taxon>Stramenopiles</taxon>
        <taxon>Oomycota</taxon>
        <taxon>Saprolegniomycetes</taxon>
        <taxon>Saprolegniales</taxon>
        <taxon>Verrucalvaceae</taxon>
        <taxon>Aphanomyces</taxon>
    </lineage>
</organism>
<keyword evidence="1 3" id="KW-0732">Signal</keyword>
<evidence type="ECO:0000256" key="1">
    <source>
        <dbReference type="ARBA" id="ARBA00022729"/>
    </source>
</evidence>
<name>A0A485KWQ9_9STRA</name>
<dbReference type="Proteomes" id="UP000332933">
    <property type="component" value="Unassembled WGS sequence"/>
</dbReference>
<reference evidence="6 7" key="1">
    <citation type="submission" date="2019-03" db="EMBL/GenBank/DDBJ databases">
        <authorList>
            <person name="Gaulin E."/>
            <person name="Dumas B."/>
        </authorList>
    </citation>
    <scope>NUCLEOTIDE SEQUENCE [LARGE SCALE GENOMIC DNA]</scope>
    <source>
        <strain evidence="6">CBS 568.67</strain>
    </source>
</reference>
<proteinExistence type="predicted"/>
<dbReference type="EMBL" id="CAADRA010005409">
    <property type="protein sequence ID" value="VFT89587.1"/>
    <property type="molecule type" value="Genomic_DNA"/>
</dbReference>
<feature type="compositionally biased region" description="Low complexity" evidence="2">
    <location>
        <begin position="553"/>
        <end position="577"/>
    </location>
</feature>
<dbReference type="AlphaFoldDB" id="A0A485KWQ9"/>